<evidence type="ECO:0000256" key="1">
    <source>
        <dbReference type="ARBA" id="ARBA00008072"/>
    </source>
</evidence>
<accession>A0A9P7KSQ0</accession>
<protein>
    <recommendedName>
        <fullName evidence="3">Enoyl reductase (ER) domain-containing protein</fullName>
    </recommendedName>
</protein>
<feature type="domain" description="Enoyl reductase (ER)" evidence="3">
    <location>
        <begin position="19"/>
        <end position="365"/>
    </location>
</feature>
<dbReference type="SMART" id="SM00829">
    <property type="entry name" value="PKS_ER"/>
    <property type="match status" value="1"/>
</dbReference>
<dbReference type="Gene3D" id="3.40.50.720">
    <property type="entry name" value="NAD(P)-binding Rossmann-like Domain"/>
    <property type="match status" value="1"/>
</dbReference>
<gene>
    <name evidence="4" type="ORF">KAF25_007679</name>
</gene>
<dbReference type="PANTHER" id="PTHR45348">
    <property type="entry name" value="HYPOTHETICAL OXIDOREDUCTASE (EUROFUNG)"/>
    <property type="match status" value="1"/>
</dbReference>
<dbReference type="InterPro" id="IPR020843">
    <property type="entry name" value="ER"/>
</dbReference>
<dbReference type="InterPro" id="IPR047122">
    <property type="entry name" value="Trans-enoyl_RdTase-like"/>
</dbReference>
<evidence type="ECO:0000313" key="4">
    <source>
        <dbReference type="EMBL" id="KAG5657646.1"/>
    </source>
</evidence>
<dbReference type="CDD" id="cd08249">
    <property type="entry name" value="enoyl_reductase_like"/>
    <property type="match status" value="1"/>
</dbReference>
<name>A0A9P7KSQ0_9HYPO</name>
<dbReference type="InterPro" id="IPR013154">
    <property type="entry name" value="ADH-like_N"/>
</dbReference>
<dbReference type="Pfam" id="PF08240">
    <property type="entry name" value="ADH_N"/>
    <property type="match status" value="1"/>
</dbReference>
<proteinExistence type="inferred from homology"/>
<dbReference type="Gene3D" id="3.90.180.10">
    <property type="entry name" value="Medium-chain alcohol dehydrogenases, catalytic domain"/>
    <property type="match status" value="1"/>
</dbReference>
<dbReference type="PANTHER" id="PTHR45348:SF2">
    <property type="entry name" value="ZINC-TYPE ALCOHOL DEHYDROGENASE-LIKE PROTEIN C2E1P3.01"/>
    <property type="match status" value="1"/>
</dbReference>
<reference evidence="4" key="1">
    <citation type="submission" date="2021-04" db="EMBL/GenBank/DDBJ databases">
        <title>Draft genome of Fusarium avenaceum strain F156N33, isolated from an atmospheric sample in Virginia.</title>
        <authorList>
            <person name="Yang S."/>
            <person name="Vinatzer B.A."/>
            <person name="Coleman J."/>
        </authorList>
    </citation>
    <scope>NUCLEOTIDE SEQUENCE</scope>
    <source>
        <strain evidence="4">F156N33</strain>
    </source>
</reference>
<dbReference type="AlphaFoldDB" id="A0A9P7KSQ0"/>
<keyword evidence="5" id="KW-1185">Reference proteome</keyword>
<organism evidence="4 5">
    <name type="scientific">Fusarium avenaceum</name>
    <dbReference type="NCBI Taxonomy" id="40199"/>
    <lineage>
        <taxon>Eukaryota</taxon>
        <taxon>Fungi</taxon>
        <taxon>Dikarya</taxon>
        <taxon>Ascomycota</taxon>
        <taxon>Pezizomycotina</taxon>
        <taxon>Sordariomycetes</taxon>
        <taxon>Hypocreomycetidae</taxon>
        <taxon>Hypocreales</taxon>
        <taxon>Nectriaceae</taxon>
        <taxon>Fusarium</taxon>
        <taxon>Fusarium tricinctum species complex</taxon>
    </lineage>
</organism>
<evidence type="ECO:0000259" key="3">
    <source>
        <dbReference type="SMART" id="SM00829"/>
    </source>
</evidence>
<evidence type="ECO:0000313" key="5">
    <source>
        <dbReference type="Proteomes" id="UP000782241"/>
    </source>
</evidence>
<dbReference type="EMBL" id="JAGPUO010000016">
    <property type="protein sequence ID" value="KAG5657646.1"/>
    <property type="molecule type" value="Genomic_DNA"/>
</dbReference>
<dbReference type="GO" id="GO:0016651">
    <property type="term" value="F:oxidoreductase activity, acting on NAD(P)H"/>
    <property type="evidence" value="ECO:0007669"/>
    <property type="project" value="InterPro"/>
</dbReference>
<dbReference type="Proteomes" id="UP000782241">
    <property type="component" value="Unassembled WGS sequence"/>
</dbReference>
<sequence length="374" mass="40376">MASTDNATTTAIAVIQQQSDLVSTDVEVPQLQAHQVYVKVEYAAFNPTDRLAFDLHAFGDGAVLGCDFVGTVTRTHPSVTKLEVGDKIAALVWGGKRDQRTRGLLVSTVSPLTGPLSSVLTFCSTLCIADERIAFKIPENVGHPEACAIPLAINTAYLALFSETALGLPRNNSESGTPLLIWGGSSIVGYFAIQLAKMHGYVVATTCSPRNFEYVREAGATHVFDYRDPEVASKIRTELPTLAYVFDTIGSVNSSSTAASALNESKGALCTVRPGRANTQDVPKTVKISDVFVFTAFPTPHSYRGTAHWPVMMENHRLSAELYNELPRLLSDGLIKPPRVKTLGKLCPAVILEAMELNRSGKVSAEKLCFEVSE</sequence>
<comment type="similarity">
    <text evidence="1">Belongs to the zinc-containing alcohol dehydrogenase family.</text>
</comment>
<dbReference type="SUPFAM" id="SSF50129">
    <property type="entry name" value="GroES-like"/>
    <property type="match status" value="1"/>
</dbReference>
<dbReference type="Pfam" id="PF00107">
    <property type="entry name" value="ADH_zinc_N"/>
    <property type="match status" value="1"/>
</dbReference>
<dbReference type="InterPro" id="IPR036291">
    <property type="entry name" value="NAD(P)-bd_dom_sf"/>
</dbReference>
<dbReference type="InterPro" id="IPR011032">
    <property type="entry name" value="GroES-like_sf"/>
</dbReference>
<evidence type="ECO:0000256" key="2">
    <source>
        <dbReference type="ARBA" id="ARBA00023002"/>
    </source>
</evidence>
<dbReference type="InterPro" id="IPR013149">
    <property type="entry name" value="ADH-like_C"/>
</dbReference>
<dbReference type="SUPFAM" id="SSF51735">
    <property type="entry name" value="NAD(P)-binding Rossmann-fold domains"/>
    <property type="match status" value="1"/>
</dbReference>
<comment type="caution">
    <text evidence="4">The sequence shown here is derived from an EMBL/GenBank/DDBJ whole genome shotgun (WGS) entry which is preliminary data.</text>
</comment>
<keyword evidence="2" id="KW-0560">Oxidoreductase</keyword>